<dbReference type="SUPFAM" id="SSF52279">
    <property type="entry name" value="Beta-D-glucan exohydrolase, C-terminal domain"/>
    <property type="match status" value="1"/>
</dbReference>
<evidence type="ECO:0000259" key="4">
    <source>
        <dbReference type="Pfam" id="PF01915"/>
    </source>
</evidence>
<dbReference type="InterPro" id="IPR036881">
    <property type="entry name" value="Glyco_hydro_3_C_sf"/>
</dbReference>
<dbReference type="AlphaFoldDB" id="A0A255YQK3"/>
<feature type="domain" description="Glycoside hydrolase family 3 N-terminal" evidence="3">
    <location>
        <begin position="72"/>
        <end position="399"/>
    </location>
</feature>
<dbReference type="EMBL" id="NOXU01000032">
    <property type="protein sequence ID" value="OYQ31502.1"/>
    <property type="molecule type" value="Genomic_DNA"/>
</dbReference>
<dbReference type="PANTHER" id="PTHR30620:SF77">
    <property type="entry name" value="LYSOSOMAL BETA GLUCOSIDASE-LIKE"/>
    <property type="match status" value="1"/>
</dbReference>
<evidence type="ECO:0000313" key="7">
    <source>
        <dbReference type="Proteomes" id="UP000216998"/>
    </source>
</evidence>
<dbReference type="Gene3D" id="3.40.50.1700">
    <property type="entry name" value="Glycoside hydrolase family 3 C-terminal domain"/>
    <property type="match status" value="1"/>
</dbReference>
<dbReference type="Pfam" id="PF18559">
    <property type="entry name" value="Exop_C"/>
    <property type="match status" value="1"/>
</dbReference>
<dbReference type="GO" id="GO:0009251">
    <property type="term" value="P:glucan catabolic process"/>
    <property type="evidence" value="ECO:0007669"/>
    <property type="project" value="TreeGrafter"/>
</dbReference>
<evidence type="ECO:0000313" key="6">
    <source>
        <dbReference type="EMBL" id="OYQ31502.1"/>
    </source>
</evidence>
<dbReference type="Gene3D" id="2.60.120.430">
    <property type="entry name" value="Galactose-binding lectin"/>
    <property type="match status" value="1"/>
</dbReference>
<dbReference type="Proteomes" id="UP000216998">
    <property type="component" value="Unassembled WGS sequence"/>
</dbReference>
<dbReference type="GO" id="GO:0008422">
    <property type="term" value="F:beta-glucosidase activity"/>
    <property type="evidence" value="ECO:0007669"/>
    <property type="project" value="TreeGrafter"/>
</dbReference>
<feature type="domain" description="Glycoside hydrolase family 3 C-terminal" evidence="4">
    <location>
        <begin position="436"/>
        <end position="650"/>
    </location>
</feature>
<dbReference type="Pfam" id="PF00933">
    <property type="entry name" value="Glyco_hydro_3"/>
    <property type="match status" value="1"/>
</dbReference>
<dbReference type="SUPFAM" id="SSF51445">
    <property type="entry name" value="(Trans)glycosidases"/>
    <property type="match status" value="1"/>
</dbReference>
<name>A0A255YQK3_9PROT</name>
<sequence>MKLRNILLCGIAGGLTVGLLLSAGAGAGVVPPGSDGKTGIANPARWPAFAAPKLADAATEDRITVLLSRMSVEQKVGQMIQADLPSIKPSDLREYPLGSVLAGGDSAPFGAPDRSAVGPWVETARALRAVALEQRPGHEPIPLIFGIDAVHGNSNVVGATLFPHNIGLGAANDPDLIRRIGAATAVETAAAGMDWAFAPTLAVPRDDRWGRTYEGYSEDPDLVRRYAGAMVEGLQGVYSLGNNDSAVQKGRVAASAKHFLGDGGTTGGIDQGDTVVSEDELVRIHAAGYPPAIQAGAMTVMVSFSSWQGVKMHGNGTLLQGVLKDRWGFDGFVISDWNGHAQVPGCKEDDCVAAVLAGIDMLMTPYDWKALFKTMVAQVKAGTIPTARLDDAVRRILRVKFRLGLFEAARPLEGRAELLGNADHRALAREAAAKSLVLLKNQGNVLPLKGNARVMVAGSGADDIGRQSGGWSLSWQGTGNKNSDFPNGQSIFAGVQETLAAQGGAAVLSVDGSAQDKVDAAIVVFGETPYAEGQGDIPTLEYQPGDKSDLALLKKLRARGIPVVAVFLSGRPLWVNPEINASDAFVAAWLPGSEGGAVADVLIGDKDGKPRRDFQGRLSFSWPNNAAQAVLNKDQPGYAPLFPLGYGLDYAGTSKPVAALARPLSEQSGVSPAAANTDTWFVRGRNPAPWTFALRHGAVQVPVGNDGSIVTAGEALSLRPVDAGGLQGAGRALSWTGKGDAALIVTGGPALNLDRLSLGNALLIDYRVDQAPAGIVRVAIGQGAALDLTPTLRTAPIGQWQSVKLRLSCFKQAGASLTSVETPFSLATGAPAGLSVATVRIVSDVSDAICPAAVQQP</sequence>
<feature type="domain" description="ExoP galactose-binding-like" evidence="5">
    <location>
        <begin position="688"/>
        <end position="841"/>
    </location>
</feature>
<keyword evidence="2" id="KW-0732">Signal</keyword>
<evidence type="ECO:0000259" key="5">
    <source>
        <dbReference type="Pfam" id="PF18559"/>
    </source>
</evidence>
<keyword evidence="1 6" id="KW-0378">Hydrolase</keyword>
<accession>A0A255YQK3</accession>
<feature type="signal peptide" evidence="2">
    <location>
        <begin position="1"/>
        <end position="27"/>
    </location>
</feature>
<proteinExistence type="predicted"/>
<dbReference type="InterPro" id="IPR036962">
    <property type="entry name" value="Glyco_hydro_3_N_sf"/>
</dbReference>
<dbReference type="PRINTS" id="PR00133">
    <property type="entry name" value="GLHYDRLASE3"/>
</dbReference>
<feature type="chain" id="PRO_5013078467" evidence="2">
    <location>
        <begin position="28"/>
        <end position="857"/>
    </location>
</feature>
<gene>
    <name evidence="6" type="ORF">CHU95_20365</name>
</gene>
<dbReference type="Gene3D" id="3.20.20.300">
    <property type="entry name" value="Glycoside hydrolase, family 3, N-terminal domain"/>
    <property type="match status" value="1"/>
</dbReference>
<dbReference type="InterPro" id="IPR002772">
    <property type="entry name" value="Glyco_hydro_3_C"/>
</dbReference>
<dbReference type="Pfam" id="PF01915">
    <property type="entry name" value="Glyco_hydro_3_C"/>
    <property type="match status" value="1"/>
</dbReference>
<dbReference type="InterPro" id="IPR051915">
    <property type="entry name" value="Cellulose_Degrad_GH3"/>
</dbReference>
<reference evidence="6 7" key="1">
    <citation type="submission" date="2017-07" db="EMBL/GenBank/DDBJ databases">
        <title>Niveispirillum cyanobacteriorum sp. nov., isolated from cyanobacterial aggregates in a eutrophic lake.</title>
        <authorList>
            <person name="Cai H."/>
        </authorList>
    </citation>
    <scope>NUCLEOTIDE SEQUENCE [LARGE SCALE GENOMIC DNA]</scope>
    <source>
        <strain evidence="7">TH1-14</strain>
    </source>
</reference>
<comment type="caution">
    <text evidence="6">The sequence shown here is derived from an EMBL/GenBank/DDBJ whole genome shotgun (WGS) entry which is preliminary data.</text>
</comment>
<dbReference type="OrthoDB" id="9781691at2"/>
<evidence type="ECO:0000256" key="2">
    <source>
        <dbReference type="SAM" id="SignalP"/>
    </source>
</evidence>
<dbReference type="InterPro" id="IPR017853">
    <property type="entry name" value="GH"/>
</dbReference>
<evidence type="ECO:0000259" key="3">
    <source>
        <dbReference type="Pfam" id="PF00933"/>
    </source>
</evidence>
<keyword evidence="7" id="KW-1185">Reference proteome</keyword>
<dbReference type="RefSeq" id="WP_094458184.1">
    <property type="nucleotide sequence ID" value="NZ_NOXU01000032.1"/>
</dbReference>
<dbReference type="InterPro" id="IPR001764">
    <property type="entry name" value="Glyco_hydro_3_N"/>
</dbReference>
<protein>
    <submittedName>
        <fullName evidence="6">1,4-beta-D-glucan glucohydrolase</fullName>
    </submittedName>
</protein>
<evidence type="ECO:0000256" key="1">
    <source>
        <dbReference type="ARBA" id="ARBA00022801"/>
    </source>
</evidence>
<dbReference type="InterPro" id="IPR041443">
    <property type="entry name" value="Exop_C"/>
</dbReference>
<organism evidence="6 7">
    <name type="scientific">Niveispirillum lacus</name>
    <dbReference type="NCBI Taxonomy" id="1981099"/>
    <lineage>
        <taxon>Bacteria</taxon>
        <taxon>Pseudomonadati</taxon>
        <taxon>Pseudomonadota</taxon>
        <taxon>Alphaproteobacteria</taxon>
        <taxon>Rhodospirillales</taxon>
        <taxon>Azospirillaceae</taxon>
        <taxon>Niveispirillum</taxon>
    </lineage>
</organism>
<dbReference type="PANTHER" id="PTHR30620">
    <property type="entry name" value="PERIPLASMIC BETA-GLUCOSIDASE-RELATED"/>
    <property type="match status" value="1"/>
</dbReference>